<reference evidence="3 4" key="1">
    <citation type="submission" date="2022-01" db="EMBL/GenBank/DDBJ databases">
        <authorList>
            <person name="Xiong W."/>
            <person name="Schranz E."/>
        </authorList>
    </citation>
    <scope>NUCLEOTIDE SEQUENCE [LARGE SCALE GENOMIC DNA]</scope>
</reference>
<proteinExistence type="predicted"/>
<gene>
    <name evidence="3" type="ORF">LVIROSA_LOCUS25899</name>
</gene>
<accession>A0AAU9NPC4</accession>
<dbReference type="Gene3D" id="3.80.10.10">
    <property type="entry name" value="Ribonuclease Inhibitor"/>
    <property type="match status" value="1"/>
</dbReference>
<name>A0AAU9NPC4_9ASTR</name>
<dbReference type="PANTHER" id="PTHR33463:SF222">
    <property type="entry name" value="NB-ARC-RELATED"/>
    <property type="match status" value="1"/>
</dbReference>
<dbReference type="Proteomes" id="UP001157418">
    <property type="component" value="Unassembled WGS sequence"/>
</dbReference>
<feature type="domain" description="Disease resistance protein At4g27190-like leucine-rich repeats" evidence="2">
    <location>
        <begin position="197"/>
        <end position="297"/>
    </location>
</feature>
<comment type="caution">
    <text evidence="3">The sequence shown here is derived from an EMBL/GenBank/DDBJ whole genome shotgun (WGS) entry which is preliminary data.</text>
</comment>
<evidence type="ECO:0000256" key="1">
    <source>
        <dbReference type="ARBA" id="ARBA00022821"/>
    </source>
</evidence>
<sequence length="371" mass="43224">MSCVGEIEEHNSNLRQIDGYVLGKLRELWRMKGESSSDILIRSFQAVEWIDIRRCERFLTVFTPTVANSDVRKLMNVSIDGTRPLEASKRYIEWVQKRKEINVISKEDIISEVYGNIPDVESSIHPKPFLNVLQVSGCKDVEVVFEIESSSSSSSSNTDFTTTLHKYNHQPPLLLPHLKSLYLINMERMSDVWKCNWKKLLIPQNQSQSYSFHNLTHISMYRCKIIKYLFSPVMGKLLPNLKEVWIRRCDGIEEVVSKRDINDENEEIISSTHTNTISSFPLLQSLYLRDLPCLKSIDGGTTITTTSINDQFRVIKEIYRSQGCKTYQMHLLSNFTETKLHTWSILDQIVKERKIIEMMFVIHFNSIDNFW</sequence>
<dbReference type="PANTHER" id="PTHR33463">
    <property type="entry name" value="NB-ARC DOMAIN-CONTAINING PROTEIN-RELATED"/>
    <property type="match status" value="1"/>
</dbReference>
<dbReference type="AlphaFoldDB" id="A0AAU9NPC4"/>
<dbReference type="InterPro" id="IPR032675">
    <property type="entry name" value="LRR_dom_sf"/>
</dbReference>
<evidence type="ECO:0000313" key="4">
    <source>
        <dbReference type="Proteomes" id="UP001157418"/>
    </source>
</evidence>
<dbReference type="Pfam" id="PF23247">
    <property type="entry name" value="LRR_RPS2"/>
    <property type="match status" value="1"/>
</dbReference>
<dbReference type="SUPFAM" id="SSF52047">
    <property type="entry name" value="RNI-like"/>
    <property type="match status" value="1"/>
</dbReference>
<evidence type="ECO:0000259" key="2">
    <source>
        <dbReference type="Pfam" id="PF23247"/>
    </source>
</evidence>
<protein>
    <recommendedName>
        <fullName evidence="2">Disease resistance protein At4g27190-like leucine-rich repeats domain-containing protein</fullName>
    </recommendedName>
</protein>
<organism evidence="3 4">
    <name type="scientific">Lactuca virosa</name>
    <dbReference type="NCBI Taxonomy" id="75947"/>
    <lineage>
        <taxon>Eukaryota</taxon>
        <taxon>Viridiplantae</taxon>
        <taxon>Streptophyta</taxon>
        <taxon>Embryophyta</taxon>
        <taxon>Tracheophyta</taxon>
        <taxon>Spermatophyta</taxon>
        <taxon>Magnoliopsida</taxon>
        <taxon>eudicotyledons</taxon>
        <taxon>Gunneridae</taxon>
        <taxon>Pentapetalae</taxon>
        <taxon>asterids</taxon>
        <taxon>campanulids</taxon>
        <taxon>Asterales</taxon>
        <taxon>Asteraceae</taxon>
        <taxon>Cichorioideae</taxon>
        <taxon>Cichorieae</taxon>
        <taxon>Lactucinae</taxon>
        <taxon>Lactuca</taxon>
    </lineage>
</organism>
<dbReference type="InterPro" id="IPR050905">
    <property type="entry name" value="Plant_NBS-LRR"/>
</dbReference>
<keyword evidence="4" id="KW-1185">Reference proteome</keyword>
<evidence type="ECO:0000313" key="3">
    <source>
        <dbReference type="EMBL" id="CAH1439720.1"/>
    </source>
</evidence>
<dbReference type="EMBL" id="CAKMRJ010005240">
    <property type="protein sequence ID" value="CAH1439720.1"/>
    <property type="molecule type" value="Genomic_DNA"/>
</dbReference>
<dbReference type="InterPro" id="IPR057135">
    <property type="entry name" value="At4g27190-like_LRR"/>
</dbReference>
<keyword evidence="1" id="KW-0611">Plant defense</keyword>